<accession>B9UJ22</accession>
<protein>
    <submittedName>
        <fullName evidence="2">Type II PCP</fullName>
    </submittedName>
</protein>
<dbReference type="SUPFAM" id="SSF47336">
    <property type="entry name" value="ACP-like"/>
    <property type="match status" value="1"/>
</dbReference>
<sequence>MSETAQTIERLVLEQFRTCSGNNRMTATDDFFNTGGDSFTAVQAATAIAALTGRDPDPSLLFAHRTARALACRLVEDPPATGAAGGNG</sequence>
<dbReference type="EMBL" id="EU670723">
    <property type="protein sequence ID" value="ACG60754.1"/>
    <property type="molecule type" value="Genomic_DNA"/>
</dbReference>
<evidence type="ECO:0000259" key="1">
    <source>
        <dbReference type="PROSITE" id="PS50075"/>
    </source>
</evidence>
<evidence type="ECO:0000313" key="2">
    <source>
        <dbReference type="EMBL" id="ACG60754.1"/>
    </source>
</evidence>
<dbReference type="InterPro" id="IPR009081">
    <property type="entry name" value="PP-bd_ACP"/>
</dbReference>
<organism evidence="2">
    <name type="scientific">Streptomyces pilosus</name>
    <dbReference type="NCBI Taxonomy" id="28893"/>
    <lineage>
        <taxon>Bacteria</taxon>
        <taxon>Bacillati</taxon>
        <taxon>Actinomycetota</taxon>
        <taxon>Actinomycetes</taxon>
        <taxon>Kitasatosporales</taxon>
        <taxon>Streptomycetaceae</taxon>
        <taxon>Streptomyces</taxon>
    </lineage>
</organism>
<dbReference type="PROSITE" id="PS50075">
    <property type="entry name" value="CARRIER"/>
    <property type="match status" value="1"/>
</dbReference>
<name>B9UJ22_9ACTN</name>
<dbReference type="InterPro" id="IPR029058">
    <property type="entry name" value="AB_hydrolase_fold"/>
</dbReference>
<dbReference type="InterPro" id="IPR036736">
    <property type="entry name" value="ACP-like_sf"/>
</dbReference>
<proteinExistence type="predicted"/>
<reference evidence="2" key="1">
    <citation type="journal article" date="2009" name="Mol. Biosyst.">
        <title>The biosynthetic gene cluster of zorbamycin, a member of the bleomycin family of antitumor antibiotics, from Streptomyces flavoviridis ATCC 21892.</title>
        <authorList>
            <person name="Galm U."/>
            <person name="Wendt-Pienkowski E."/>
            <person name="Wang L."/>
            <person name="George N.P."/>
            <person name="Oh T.J."/>
            <person name="Yi F."/>
            <person name="Tao M."/>
            <person name="Coughlin J.M."/>
            <person name="Shen B."/>
        </authorList>
    </citation>
    <scope>NUCLEOTIDE SEQUENCE</scope>
</reference>
<dbReference type="Gene3D" id="3.40.50.1820">
    <property type="entry name" value="alpha/beta hydrolase"/>
    <property type="match status" value="1"/>
</dbReference>
<dbReference type="Pfam" id="PF00550">
    <property type="entry name" value="PP-binding"/>
    <property type="match status" value="1"/>
</dbReference>
<feature type="domain" description="Carrier" evidence="1">
    <location>
        <begin position="2"/>
        <end position="78"/>
    </location>
</feature>
<dbReference type="AlphaFoldDB" id="B9UJ22"/>
<dbReference type="SMR" id="B9UJ22"/>